<evidence type="ECO:0000256" key="1">
    <source>
        <dbReference type="SAM" id="MobiDB-lite"/>
    </source>
</evidence>
<accession>A0A9K3LNN6</accession>
<evidence type="ECO:0000313" key="4">
    <source>
        <dbReference type="Proteomes" id="UP000693970"/>
    </source>
</evidence>
<dbReference type="Proteomes" id="UP000693970">
    <property type="component" value="Unassembled WGS sequence"/>
</dbReference>
<gene>
    <name evidence="3" type="ORF">IV203_027052</name>
</gene>
<evidence type="ECO:0000259" key="2">
    <source>
        <dbReference type="SMART" id="SM00871"/>
    </source>
</evidence>
<keyword evidence="4" id="KW-1185">Reference proteome</keyword>
<proteinExistence type="predicted"/>
<protein>
    <submittedName>
        <fullName evidence="3">GyrI-like small molecule binding domain containing protein</fullName>
    </submittedName>
</protein>
<dbReference type="SMART" id="SM00871">
    <property type="entry name" value="AraC_E_bind"/>
    <property type="match status" value="1"/>
</dbReference>
<organism evidence="3 4">
    <name type="scientific">Nitzschia inconspicua</name>
    <dbReference type="NCBI Taxonomy" id="303405"/>
    <lineage>
        <taxon>Eukaryota</taxon>
        <taxon>Sar</taxon>
        <taxon>Stramenopiles</taxon>
        <taxon>Ochrophyta</taxon>
        <taxon>Bacillariophyta</taxon>
        <taxon>Bacillariophyceae</taxon>
        <taxon>Bacillariophycidae</taxon>
        <taxon>Bacillariales</taxon>
        <taxon>Bacillariaceae</taxon>
        <taxon>Nitzschia</taxon>
    </lineage>
</organism>
<comment type="caution">
    <text evidence="3">The sequence shown here is derived from an EMBL/GenBank/DDBJ whole genome shotgun (WGS) entry which is preliminary data.</text>
</comment>
<dbReference type="InterPro" id="IPR029442">
    <property type="entry name" value="GyrI-like"/>
</dbReference>
<evidence type="ECO:0000313" key="3">
    <source>
        <dbReference type="EMBL" id="KAG7363691.1"/>
    </source>
</evidence>
<feature type="region of interest" description="Disordered" evidence="1">
    <location>
        <begin position="154"/>
        <end position="176"/>
    </location>
</feature>
<name>A0A9K3LNN6_9STRA</name>
<dbReference type="InterPro" id="IPR010499">
    <property type="entry name" value="AraC_E-bd"/>
</dbReference>
<dbReference type="EMBL" id="JAGRRH010000010">
    <property type="protein sequence ID" value="KAG7363691.1"/>
    <property type="molecule type" value="Genomic_DNA"/>
</dbReference>
<sequence length="176" mass="19416">MASTSSSASSVFPKIISTTTQRFFGIVGHGPFDTCGPLFNKLTDIAKQQQLFSLEGVKRAMLVLCHVPTTDKEDLEWAVSLLIPEQHKELKVPDGLEEIIVPGHARVATSLLVGPYEELPKAWGSLVMEWIPSQGLKPIEGSRQAVQYEVYAKAREDGHDPPETQLYCPVQDQDGE</sequence>
<feature type="domain" description="AraC effector-binding" evidence="2">
    <location>
        <begin position="11"/>
        <end position="171"/>
    </location>
</feature>
<dbReference type="Pfam" id="PF06445">
    <property type="entry name" value="GyrI-like"/>
    <property type="match status" value="1"/>
</dbReference>
<reference evidence="3" key="2">
    <citation type="submission" date="2021-04" db="EMBL/GenBank/DDBJ databases">
        <authorList>
            <person name="Podell S."/>
        </authorList>
    </citation>
    <scope>NUCLEOTIDE SEQUENCE</scope>
    <source>
        <strain evidence="3">Hildebrandi</strain>
    </source>
</reference>
<reference evidence="3" key="1">
    <citation type="journal article" date="2021" name="Sci. Rep.">
        <title>Diploid genomic architecture of Nitzschia inconspicua, an elite biomass production diatom.</title>
        <authorList>
            <person name="Oliver A."/>
            <person name="Podell S."/>
            <person name="Pinowska A."/>
            <person name="Traller J.C."/>
            <person name="Smith S.R."/>
            <person name="McClure R."/>
            <person name="Beliaev A."/>
            <person name="Bohutskyi P."/>
            <person name="Hill E.A."/>
            <person name="Rabines A."/>
            <person name="Zheng H."/>
            <person name="Allen L.Z."/>
            <person name="Kuo A."/>
            <person name="Grigoriev I.V."/>
            <person name="Allen A.E."/>
            <person name="Hazlebeck D."/>
            <person name="Allen E.E."/>
        </authorList>
    </citation>
    <scope>NUCLEOTIDE SEQUENCE</scope>
    <source>
        <strain evidence="3">Hildebrandi</strain>
    </source>
</reference>
<dbReference type="OrthoDB" id="50148at2759"/>
<dbReference type="AlphaFoldDB" id="A0A9K3LNN6"/>